<keyword evidence="2" id="KW-1185">Reference proteome</keyword>
<protein>
    <submittedName>
        <fullName evidence="1">DUF6510 family protein</fullName>
    </submittedName>
</protein>
<dbReference type="RefSeq" id="WP_369206439.1">
    <property type="nucleotide sequence ID" value="NZ_JBFNXQ010000031.1"/>
</dbReference>
<sequence length="88" mass="8990">MDETMLDGNAVAGLLGEVFAGDMTTAIGRCAQCGAREPMGSAHAFPGAGMVLRCAHCDHALVTIVRAEARAWIGFPGAVTMEVSVGPS</sequence>
<accession>A0ABV3XEL4</accession>
<evidence type="ECO:0000313" key="1">
    <source>
        <dbReference type="EMBL" id="MEX5719020.1"/>
    </source>
</evidence>
<organism evidence="1 2">
    <name type="scientific">Geodermatophilus maliterrae</name>
    <dbReference type="NCBI Taxonomy" id="3162531"/>
    <lineage>
        <taxon>Bacteria</taxon>
        <taxon>Bacillati</taxon>
        <taxon>Actinomycetota</taxon>
        <taxon>Actinomycetes</taxon>
        <taxon>Geodermatophilales</taxon>
        <taxon>Geodermatophilaceae</taxon>
        <taxon>Geodermatophilus</taxon>
    </lineage>
</organism>
<name>A0ABV3XEL4_9ACTN</name>
<dbReference type="Pfam" id="PF20120">
    <property type="entry name" value="DUF6510"/>
    <property type="match status" value="1"/>
</dbReference>
<dbReference type="Proteomes" id="UP001560045">
    <property type="component" value="Unassembled WGS sequence"/>
</dbReference>
<gene>
    <name evidence="1" type="ORF">ABQ292_11690</name>
</gene>
<dbReference type="InterPro" id="IPR045423">
    <property type="entry name" value="DUF6510"/>
</dbReference>
<comment type="caution">
    <text evidence="1">The sequence shown here is derived from an EMBL/GenBank/DDBJ whole genome shotgun (WGS) entry which is preliminary data.</text>
</comment>
<dbReference type="EMBL" id="JBFNXQ010000031">
    <property type="protein sequence ID" value="MEX5719020.1"/>
    <property type="molecule type" value="Genomic_DNA"/>
</dbReference>
<reference evidence="1 2" key="1">
    <citation type="submission" date="2024-06" db="EMBL/GenBank/DDBJ databases">
        <title>Draft genome sequence of Geodermatophilus badlandi, a novel member of the Geodermatophilaceae isolated from badland sedimentary rocks in the Red desert, Wyoming, USA.</title>
        <authorList>
            <person name="Ben Tekaya S."/>
            <person name="Nouioui I."/>
            <person name="Flores G.M."/>
            <person name="Shaal M.N."/>
            <person name="Bredoire F."/>
            <person name="Basile F."/>
            <person name="Van Diepen L."/>
            <person name="Ward N.L."/>
        </authorList>
    </citation>
    <scope>NUCLEOTIDE SEQUENCE [LARGE SCALE GENOMIC DNA]</scope>
    <source>
        <strain evidence="1 2">WL48A</strain>
    </source>
</reference>
<evidence type="ECO:0000313" key="2">
    <source>
        <dbReference type="Proteomes" id="UP001560045"/>
    </source>
</evidence>
<proteinExistence type="predicted"/>